<organism evidence="2 3">
    <name type="scientific">Roseiconus nitratireducens</name>
    <dbReference type="NCBI Taxonomy" id="2605748"/>
    <lineage>
        <taxon>Bacteria</taxon>
        <taxon>Pseudomonadati</taxon>
        <taxon>Planctomycetota</taxon>
        <taxon>Planctomycetia</taxon>
        <taxon>Pirellulales</taxon>
        <taxon>Pirellulaceae</taxon>
        <taxon>Roseiconus</taxon>
    </lineage>
</organism>
<gene>
    <name evidence="2" type="ORF">FYK55_07210</name>
</gene>
<dbReference type="InterPro" id="IPR021212">
    <property type="entry name" value="DUF2760"/>
</dbReference>
<keyword evidence="3" id="KW-1185">Reference proteome</keyword>
<dbReference type="AlphaFoldDB" id="A0A5M6DGL8"/>
<reference evidence="2 3" key="1">
    <citation type="submission" date="2019-08" db="EMBL/GenBank/DDBJ databases">
        <authorList>
            <person name="Dhanesh K."/>
            <person name="Kumar G."/>
            <person name="Sasikala C."/>
            <person name="Venkata Ramana C."/>
        </authorList>
    </citation>
    <scope>NUCLEOTIDE SEQUENCE [LARGE SCALE GENOMIC DNA]</scope>
    <source>
        <strain evidence="2 3">JC645</strain>
    </source>
</reference>
<name>A0A5M6DGL8_9BACT</name>
<evidence type="ECO:0000313" key="2">
    <source>
        <dbReference type="EMBL" id="KAA5545430.1"/>
    </source>
</evidence>
<accession>A0A5M6DGL8</accession>
<feature type="domain" description="DUF2760" evidence="1">
    <location>
        <begin position="56"/>
        <end position="174"/>
    </location>
</feature>
<evidence type="ECO:0000259" key="1">
    <source>
        <dbReference type="Pfam" id="PF10816"/>
    </source>
</evidence>
<proteinExistence type="predicted"/>
<dbReference type="Pfam" id="PF10816">
    <property type="entry name" value="DUF2760"/>
    <property type="match status" value="1"/>
</dbReference>
<protein>
    <submittedName>
        <fullName evidence="2">DUF2760 domain-containing protein</fullName>
    </submittedName>
</protein>
<dbReference type="EMBL" id="VWOX01000003">
    <property type="protein sequence ID" value="KAA5545430.1"/>
    <property type="molecule type" value="Genomic_DNA"/>
</dbReference>
<comment type="caution">
    <text evidence="2">The sequence shown here is derived from an EMBL/GenBank/DDBJ whole genome shotgun (WGS) entry which is preliminary data.</text>
</comment>
<dbReference type="RefSeq" id="WP_150075699.1">
    <property type="nucleotide sequence ID" value="NZ_VWOX01000003.1"/>
</dbReference>
<sequence>MSLGIAFKAFFAALGNNETSAQIDRILAGERLGSDDAGKAISQRETQVVQTIPGRDSAVTLLATLQRESRLVDLIHEDLEQYSDAQVGAAARPCLQQCAGVLKRLLGLAPLLDASEGQTVDVPSDASPTRYQWIGEGTAASGKLVHHGWQANKLELPKWTGDVDDVNVIAPAQVQSA</sequence>
<evidence type="ECO:0000313" key="3">
    <source>
        <dbReference type="Proteomes" id="UP000324479"/>
    </source>
</evidence>
<dbReference type="Proteomes" id="UP000324479">
    <property type="component" value="Unassembled WGS sequence"/>
</dbReference>